<evidence type="ECO:0008006" key="5">
    <source>
        <dbReference type="Google" id="ProtNLM"/>
    </source>
</evidence>
<accession>A0A9P0AHS7</accession>
<dbReference type="InterPro" id="IPR009755">
    <property type="entry name" value="RMC1_C"/>
</dbReference>
<feature type="domain" description="Mic1" evidence="1">
    <location>
        <begin position="379"/>
        <end position="629"/>
    </location>
</feature>
<dbReference type="InterPro" id="IPR049040">
    <property type="entry name" value="RMC1_N"/>
</dbReference>
<sequence>MAESSDPPPYYLELSDKPLRFETISKTTAVFVDEKNLQVTTVYTGEVTEFVVHSFLPSHCLKFQTNDDACVLYMKFSPDMKFLAIQQTEQIVKFLKFVDGKPANTFTQPCKKTHANILGLQWISDSEIVFVTDQSVEFYQVDPVKLNVKALQSLNISINWYVYCPVSMMMLVSSGPCGNTMQPLVFKAGNIIKLSKFEIEIPATKQKKLLFQQRDVALAMLYKQQRILVMSHNSRDSPNHSGASVLVYTISYKPNKTTEIKKTHVLSLGRSGSFALNVVDNLVVVHHQASMTSLIFDIMMTSDEICKPIGTGLSIKPFTKTDTGQQHKWELYSETWIMLQPNIIMDVKLGCLWYLNLCVDSFVQLIPDKSDLVRFLLRRSQSKDIILSVMHDLVLDGNFNLKVIAEIFDFINGAFCKHCEGTLNSQIGQPVQLLPSPTSSEASAQETCINSIDVYKSVLSSLVNHVQNLAPCPKLKRWKKYVVWVLLEYIRSLTDHAKPIQYFLFELIINFLVQNKEYSQLYLLLQYNVMADSKPLACLLLSLENIVPSAHQLALDMLHRKGAIDEITEVLLSKQQVVPALRYISSCTNTVQISGRKFLEAAEQCNDPKLHHSIQTWFQEKNAKKNESPVNKDLLVYEVTKEF</sequence>
<reference evidence="3" key="1">
    <citation type="submission" date="2021-12" db="EMBL/GenBank/DDBJ databases">
        <authorList>
            <person name="King R."/>
        </authorList>
    </citation>
    <scope>NUCLEOTIDE SEQUENCE</scope>
</reference>
<dbReference type="GO" id="GO:0031902">
    <property type="term" value="C:late endosome membrane"/>
    <property type="evidence" value="ECO:0007669"/>
    <property type="project" value="TreeGrafter"/>
</dbReference>
<name>A0A9P0AHS7_BEMTA</name>
<dbReference type="AlphaFoldDB" id="A0A9P0AHS7"/>
<keyword evidence="4" id="KW-1185">Reference proteome</keyword>
<dbReference type="Pfam" id="PF21029">
    <property type="entry name" value="RMC1_N"/>
    <property type="match status" value="1"/>
</dbReference>
<dbReference type="PANTHER" id="PTHR12897">
    <property type="entry name" value="COLON CANCER-ASSOCIATED PROTEIN MIC1"/>
    <property type="match status" value="1"/>
</dbReference>
<protein>
    <recommendedName>
        <fullName evidence="5">Mic1 domain-containing protein</fullName>
    </recommendedName>
</protein>
<dbReference type="GO" id="GO:0035658">
    <property type="term" value="C:Mon1-Ccz1 complex"/>
    <property type="evidence" value="ECO:0007669"/>
    <property type="project" value="InterPro"/>
</dbReference>
<dbReference type="GO" id="GO:0010506">
    <property type="term" value="P:regulation of autophagy"/>
    <property type="evidence" value="ECO:0007669"/>
    <property type="project" value="InterPro"/>
</dbReference>
<dbReference type="SUPFAM" id="SSF50978">
    <property type="entry name" value="WD40 repeat-like"/>
    <property type="match status" value="1"/>
</dbReference>
<dbReference type="Proteomes" id="UP001152759">
    <property type="component" value="Chromosome 7"/>
</dbReference>
<dbReference type="EMBL" id="OU963868">
    <property type="protein sequence ID" value="CAH0393380.1"/>
    <property type="molecule type" value="Genomic_DNA"/>
</dbReference>
<dbReference type="Pfam" id="PF07035">
    <property type="entry name" value="RMC1_C"/>
    <property type="match status" value="1"/>
</dbReference>
<evidence type="ECO:0000259" key="2">
    <source>
        <dbReference type="Pfam" id="PF21029"/>
    </source>
</evidence>
<dbReference type="KEGG" id="btab:109043398"/>
<dbReference type="InterPro" id="IPR040371">
    <property type="entry name" value="RMC1"/>
</dbReference>
<organism evidence="3 4">
    <name type="scientific">Bemisia tabaci</name>
    <name type="common">Sweetpotato whitefly</name>
    <name type="synonym">Aleurodes tabaci</name>
    <dbReference type="NCBI Taxonomy" id="7038"/>
    <lineage>
        <taxon>Eukaryota</taxon>
        <taxon>Metazoa</taxon>
        <taxon>Ecdysozoa</taxon>
        <taxon>Arthropoda</taxon>
        <taxon>Hexapoda</taxon>
        <taxon>Insecta</taxon>
        <taxon>Pterygota</taxon>
        <taxon>Neoptera</taxon>
        <taxon>Paraneoptera</taxon>
        <taxon>Hemiptera</taxon>
        <taxon>Sternorrhyncha</taxon>
        <taxon>Aleyrodoidea</taxon>
        <taxon>Aleyrodidae</taxon>
        <taxon>Aleyrodinae</taxon>
        <taxon>Bemisia</taxon>
    </lineage>
</organism>
<dbReference type="InterPro" id="IPR036322">
    <property type="entry name" value="WD40_repeat_dom_sf"/>
</dbReference>
<dbReference type="PANTHER" id="PTHR12897:SF4">
    <property type="entry name" value="REGULATOR OF MON1-CCZ1 COMPLEX"/>
    <property type="match status" value="1"/>
</dbReference>
<evidence type="ECO:0000313" key="3">
    <source>
        <dbReference type="EMBL" id="CAH0393380.1"/>
    </source>
</evidence>
<gene>
    <name evidence="3" type="ORF">BEMITA_LOCUS11790</name>
</gene>
<feature type="domain" description="Regulator of MON1-CCZ1 complex N-terminal" evidence="2">
    <location>
        <begin position="30"/>
        <end position="145"/>
    </location>
</feature>
<proteinExistence type="predicted"/>
<dbReference type="GO" id="GO:0005765">
    <property type="term" value="C:lysosomal membrane"/>
    <property type="evidence" value="ECO:0007669"/>
    <property type="project" value="TreeGrafter"/>
</dbReference>
<evidence type="ECO:0000259" key="1">
    <source>
        <dbReference type="Pfam" id="PF07035"/>
    </source>
</evidence>
<evidence type="ECO:0000313" key="4">
    <source>
        <dbReference type="Proteomes" id="UP001152759"/>
    </source>
</evidence>